<dbReference type="RefSeq" id="WP_145446104.1">
    <property type="nucleotide sequence ID" value="NZ_CP036280.1"/>
</dbReference>
<protein>
    <submittedName>
        <fullName evidence="1">Uncharacterized protein</fullName>
    </submittedName>
</protein>
<dbReference type="OrthoDB" id="5392794at2"/>
<sequence>MSLQKLNHLDDDTKRSAYASILPHRVFDHLTRVDPDRFPTPEINPETFYLDARPGSYEARLRVPAHRIDGDYALSLDLADAGGGQLEIGFMVINDLTARRYNTDTDVDGRMTLLGTAGRNRAEEIAALKAGLGPSQVRKGLGLFAELLPLLETLGKKLGYYGIVLEPLTYHNAVWYENHGFAYISGRKRMLEIDRAFAPGGTLYHALDGSPFRQQRFARRPRGRSWAIHDGILSHLDNDERMHLEMVKVIGTTTHQETFLTTWNASDG</sequence>
<dbReference type="EMBL" id="CP036280">
    <property type="protein sequence ID" value="QDU71910.1"/>
    <property type="molecule type" value="Genomic_DNA"/>
</dbReference>
<dbReference type="AlphaFoldDB" id="A0A518BY58"/>
<proteinExistence type="predicted"/>
<reference evidence="1 2" key="1">
    <citation type="submission" date="2019-02" db="EMBL/GenBank/DDBJ databases">
        <title>Deep-cultivation of Planctomycetes and their phenomic and genomic characterization uncovers novel biology.</title>
        <authorList>
            <person name="Wiegand S."/>
            <person name="Jogler M."/>
            <person name="Boedeker C."/>
            <person name="Pinto D."/>
            <person name="Vollmers J."/>
            <person name="Rivas-Marin E."/>
            <person name="Kohn T."/>
            <person name="Peeters S.H."/>
            <person name="Heuer A."/>
            <person name="Rast P."/>
            <person name="Oberbeckmann S."/>
            <person name="Bunk B."/>
            <person name="Jeske O."/>
            <person name="Meyerdierks A."/>
            <person name="Storesund J.E."/>
            <person name="Kallscheuer N."/>
            <person name="Luecker S."/>
            <person name="Lage O.M."/>
            <person name="Pohl T."/>
            <person name="Merkel B.J."/>
            <person name="Hornburger P."/>
            <person name="Mueller R.-W."/>
            <person name="Bruemmer F."/>
            <person name="Labrenz M."/>
            <person name="Spormann A.M."/>
            <person name="Op den Camp H."/>
            <person name="Overmann J."/>
            <person name="Amann R."/>
            <person name="Jetten M.S.M."/>
            <person name="Mascher T."/>
            <person name="Medema M.H."/>
            <person name="Devos D.P."/>
            <person name="Kaster A.-K."/>
            <person name="Ovreas L."/>
            <person name="Rohde M."/>
            <person name="Galperin M.Y."/>
            <person name="Jogler C."/>
        </authorList>
    </citation>
    <scope>NUCLEOTIDE SEQUENCE [LARGE SCALE GENOMIC DNA]</scope>
    <source>
        <strain evidence="1 2">Pan265</strain>
    </source>
</reference>
<gene>
    <name evidence="1" type="ORF">Pan265_17690</name>
</gene>
<dbReference type="Proteomes" id="UP000320386">
    <property type="component" value="Chromosome"/>
</dbReference>
<organism evidence="1 2">
    <name type="scientific">Mucisphaera calidilacus</name>
    <dbReference type="NCBI Taxonomy" id="2527982"/>
    <lineage>
        <taxon>Bacteria</taxon>
        <taxon>Pseudomonadati</taxon>
        <taxon>Planctomycetota</taxon>
        <taxon>Phycisphaerae</taxon>
        <taxon>Phycisphaerales</taxon>
        <taxon>Phycisphaeraceae</taxon>
        <taxon>Mucisphaera</taxon>
    </lineage>
</organism>
<accession>A0A518BY58</accession>
<keyword evidence="2" id="KW-1185">Reference proteome</keyword>
<evidence type="ECO:0000313" key="2">
    <source>
        <dbReference type="Proteomes" id="UP000320386"/>
    </source>
</evidence>
<dbReference type="KEGG" id="mcad:Pan265_17690"/>
<name>A0A518BY58_9BACT</name>
<evidence type="ECO:0000313" key="1">
    <source>
        <dbReference type="EMBL" id="QDU71910.1"/>
    </source>
</evidence>